<evidence type="ECO:0000313" key="3">
    <source>
        <dbReference type="EMBL" id="MDU0344011.1"/>
    </source>
</evidence>
<organism evidence="3 4">
    <name type="scientific">Bosea rubneri</name>
    <dbReference type="NCBI Taxonomy" id="3075434"/>
    <lineage>
        <taxon>Bacteria</taxon>
        <taxon>Pseudomonadati</taxon>
        <taxon>Pseudomonadota</taxon>
        <taxon>Alphaproteobacteria</taxon>
        <taxon>Hyphomicrobiales</taxon>
        <taxon>Boseaceae</taxon>
        <taxon>Bosea</taxon>
    </lineage>
</organism>
<accession>A0ABU3SGV4</accession>
<evidence type="ECO:0000259" key="2">
    <source>
        <dbReference type="Pfam" id="PF21834"/>
    </source>
</evidence>
<proteinExistence type="predicted"/>
<feature type="region of interest" description="Disordered" evidence="1">
    <location>
        <begin position="1"/>
        <end position="23"/>
    </location>
</feature>
<dbReference type="InterPro" id="IPR054189">
    <property type="entry name" value="DUF6894"/>
</dbReference>
<sequence length="75" mass="8165">MPKYFFHTRDGGHVELDDEGTDLPDDQAAKNAAKELLSGLNREKLPNGDHMELAVTVKNSAGAEVYSVTLNLDGH</sequence>
<evidence type="ECO:0000313" key="4">
    <source>
        <dbReference type="Proteomes" id="UP001254257"/>
    </source>
</evidence>
<protein>
    <recommendedName>
        <fullName evidence="2">DUF6894 domain-containing protein</fullName>
    </recommendedName>
</protein>
<reference evidence="3 4" key="1">
    <citation type="submission" date="2023-09" db="EMBL/GenBank/DDBJ databases">
        <title>Whole genome shotgun sequencing (WGS) of Bosea sp. ZW T0_25, isolated from stored onions (Allium cepa).</title>
        <authorList>
            <person name="Stoll D.A."/>
            <person name="Huch M."/>
        </authorList>
    </citation>
    <scope>NUCLEOTIDE SEQUENCE [LARGE SCALE GENOMIC DNA]</scope>
    <source>
        <strain evidence="3 4">ZW T0_25</strain>
    </source>
</reference>
<dbReference type="RefSeq" id="WP_316021702.1">
    <property type="nucleotide sequence ID" value="NZ_JAWDID010000113.1"/>
</dbReference>
<evidence type="ECO:0000256" key="1">
    <source>
        <dbReference type="SAM" id="MobiDB-lite"/>
    </source>
</evidence>
<comment type="caution">
    <text evidence="3">The sequence shown here is derived from an EMBL/GenBank/DDBJ whole genome shotgun (WGS) entry which is preliminary data.</text>
</comment>
<gene>
    <name evidence="3" type="ORF">RKE40_29415</name>
</gene>
<name>A0ABU3SGV4_9HYPH</name>
<keyword evidence="4" id="KW-1185">Reference proteome</keyword>
<dbReference type="EMBL" id="JAWDID010000113">
    <property type="protein sequence ID" value="MDU0344011.1"/>
    <property type="molecule type" value="Genomic_DNA"/>
</dbReference>
<dbReference type="Proteomes" id="UP001254257">
    <property type="component" value="Unassembled WGS sequence"/>
</dbReference>
<dbReference type="Pfam" id="PF21834">
    <property type="entry name" value="DUF6894"/>
    <property type="match status" value="1"/>
</dbReference>
<feature type="domain" description="DUF6894" evidence="2">
    <location>
        <begin position="4"/>
        <end position="70"/>
    </location>
</feature>